<accession>A0A3Q0FUT0</accession>
<feature type="region of interest" description="Disordered" evidence="1">
    <location>
        <begin position="262"/>
        <end position="282"/>
    </location>
</feature>
<keyword evidence="3" id="KW-0732">Signal</keyword>
<evidence type="ECO:0000256" key="3">
    <source>
        <dbReference type="SAM" id="SignalP"/>
    </source>
</evidence>
<gene>
    <name evidence="5" type="primary">LOC102373959</name>
</gene>
<evidence type="ECO:0000256" key="2">
    <source>
        <dbReference type="SAM" id="Phobius"/>
    </source>
</evidence>
<sequence length="282" mass="32029">MDKSDLLLLIVLLSSVLLTAQASEPSCTNVSDFDNCMGNTEGFCPNSIACGCKDQKPFCKCPYYRGVWGEYWYLGEKCNQLWRTLDLILVAVLPGVALAFLVCVILQIVYYCKRHKGERKQKRRSEHKAHHNPAYTPELTDNLRYVSQQPFAEGDLTTQSVQIPKVMLKNKSFGQPQAPGRVEGHSTLFHQPLRGPVSGADHSFSHQYPQHNQFAYPGSNIPYVDYEEENPVPAMPTRQFPKYDISAFPSPDMFQSATQPMDNMERPVRPYGLKHSGNRYNY</sequence>
<feature type="signal peptide" evidence="3">
    <location>
        <begin position="1"/>
        <end position="22"/>
    </location>
</feature>
<dbReference type="InParanoid" id="A0A3Q0FUT0"/>
<keyword evidence="2" id="KW-0812">Transmembrane</keyword>
<evidence type="ECO:0000313" key="4">
    <source>
        <dbReference type="Proteomes" id="UP000189705"/>
    </source>
</evidence>
<dbReference type="GeneID" id="102373959"/>
<name>A0A3Q0FUT0_ALLSI</name>
<feature type="chain" id="PRO_5017969082" evidence="3">
    <location>
        <begin position="23"/>
        <end position="282"/>
    </location>
</feature>
<keyword evidence="4" id="KW-1185">Reference proteome</keyword>
<keyword evidence="2" id="KW-1133">Transmembrane helix</keyword>
<dbReference type="RefSeq" id="XP_025051099.1">
    <property type="nucleotide sequence ID" value="XM_025195314.1"/>
</dbReference>
<protein>
    <submittedName>
        <fullName evidence="5">Uncharacterized protein LOC102373959</fullName>
    </submittedName>
</protein>
<keyword evidence="2" id="KW-0472">Membrane</keyword>
<evidence type="ECO:0000256" key="1">
    <source>
        <dbReference type="SAM" id="MobiDB-lite"/>
    </source>
</evidence>
<proteinExistence type="predicted"/>
<organism evidence="4 5">
    <name type="scientific">Alligator sinensis</name>
    <name type="common">Chinese alligator</name>
    <dbReference type="NCBI Taxonomy" id="38654"/>
    <lineage>
        <taxon>Eukaryota</taxon>
        <taxon>Metazoa</taxon>
        <taxon>Chordata</taxon>
        <taxon>Craniata</taxon>
        <taxon>Vertebrata</taxon>
        <taxon>Euteleostomi</taxon>
        <taxon>Archelosauria</taxon>
        <taxon>Archosauria</taxon>
        <taxon>Crocodylia</taxon>
        <taxon>Alligatoridae</taxon>
        <taxon>Alligatorinae</taxon>
        <taxon>Alligator</taxon>
    </lineage>
</organism>
<dbReference type="AlphaFoldDB" id="A0A3Q0FUT0"/>
<feature type="transmembrane region" description="Helical" evidence="2">
    <location>
        <begin position="87"/>
        <end position="112"/>
    </location>
</feature>
<dbReference type="KEGG" id="asn:102373959"/>
<reference evidence="5" key="1">
    <citation type="submission" date="2025-08" db="UniProtKB">
        <authorList>
            <consortium name="RefSeq"/>
        </authorList>
    </citation>
    <scope>IDENTIFICATION</scope>
</reference>
<evidence type="ECO:0000313" key="5">
    <source>
        <dbReference type="RefSeq" id="XP_025051099.1"/>
    </source>
</evidence>
<dbReference type="Proteomes" id="UP000189705">
    <property type="component" value="Unplaced"/>
</dbReference>